<dbReference type="AlphaFoldDB" id="A0A418SJR5"/>
<gene>
    <name evidence="3" type="ORF">PSAL_018700</name>
</gene>
<dbReference type="Gene3D" id="3.30.530.20">
    <property type="match status" value="1"/>
</dbReference>
<dbReference type="Pfam" id="PF08327">
    <property type="entry name" value="AHSA1"/>
    <property type="match status" value="1"/>
</dbReference>
<dbReference type="CDD" id="cd08896">
    <property type="entry name" value="SRPBCC_CalC_Aha1-like_3"/>
    <property type="match status" value="1"/>
</dbReference>
<dbReference type="InterPro" id="IPR013538">
    <property type="entry name" value="ASHA1/2-like_C"/>
</dbReference>
<evidence type="ECO:0000256" key="1">
    <source>
        <dbReference type="ARBA" id="ARBA00006817"/>
    </source>
</evidence>
<dbReference type="InterPro" id="IPR023393">
    <property type="entry name" value="START-like_dom_sf"/>
</dbReference>
<sequence length="154" mass="17152">MTSDLDLTLTRIIPAPPLTVWRCWIEAPLLMKWFTPAPVRTLAADVDPRPGGRFHTRMGLPDGTEVDSEGCILTAEPGRSLIFTDTMSQDYRPNTQPFMSARLSFRPAPGGTIYEALILHADAETRQRHEEMGFHEGWSQATDQLSDLAASLNN</sequence>
<reference evidence="3 4" key="1">
    <citation type="submission" date="2020-08" db="EMBL/GenBank/DDBJ databases">
        <title>Genome sequence of Rhodobacteraceae bacterium Lw-13e.</title>
        <authorList>
            <person name="Poehlein A."/>
            <person name="Wolter L."/>
            <person name="Daniel R."/>
            <person name="Brinkhoff T."/>
        </authorList>
    </citation>
    <scope>NUCLEOTIDE SEQUENCE [LARGE SCALE GENOMIC DNA]</scope>
    <source>
        <strain evidence="3 4">Lw-13e</strain>
    </source>
</reference>
<dbReference type="SUPFAM" id="SSF55961">
    <property type="entry name" value="Bet v1-like"/>
    <property type="match status" value="1"/>
</dbReference>
<accession>A0A418SJR5</accession>
<name>A0A418SJR5_9RHOB</name>
<proteinExistence type="inferred from homology"/>
<evidence type="ECO:0000313" key="4">
    <source>
        <dbReference type="Proteomes" id="UP000283786"/>
    </source>
</evidence>
<dbReference type="OrthoDB" id="9805228at2"/>
<dbReference type="EMBL" id="CP060436">
    <property type="protein sequence ID" value="QPM90631.1"/>
    <property type="molecule type" value="Genomic_DNA"/>
</dbReference>
<comment type="similarity">
    <text evidence="1">Belongs to the AHA1 family.</text>
</comment>
<protein>
    <recommendedName>
        <fullName evidence="2">Activator of Hsp90 ATPase homologue 1/2-like C-terminal domain-containing protein</fullName>
    </recommendedName>
</protein>
<dbReference type="RefSeq" id="WP_119838142.1">
    <property type="nucleotide sequence ID" value="NZ_CP060436.1"/>
</dbReference>
<feature type="domain" description="Activator of Hsp90 ATPase homologue 1/2-like C-terminal" evidence="2">
    <location>
        <begin position="15"/>
        <end position="148"/>
    </location>
</feature>
<keyword evidence="4" id="KW-1185">Reference proteome</keyword>
<dbReference type="Proteomes" id="UP000283786">
    <property type="component" value="Chromosome"/>
</dbReference>
<dbReference type="KEGG" id="palw:PSAL_018700"/>
<evidence type="ECO:0000259" key="2">
    <source>
        <dbReference type="Pfam" id="PF08327"/>
    </source>
</evidence>
<evidence type="ECO:0000313" key="3">
    <source>
        <dbReference type="EMBL" id="QPM90631.1"/>
    </source>
</evidence>
<organism evidence="3 4">
    <name type="scientific">Pseudooceanicola algae</name>
    <dbReference type="NCBI Taxonomy" id="1537215"/>
    <lineage>
        <taxon>Bacteria</taxon>
        <taxon>Pseudomonadati</taxon>
        <taxon>Pseudomonadota</taxon>
        <taxon>Alphaproteobacteria</taxon>
        <taxon>Rhodobacterales</taxon>
        <taxon>Paracoccaceae</taxon>
        <taxon>Pseudooceanicola</taxon>
    </lineage>
</organism>